<comment type="similarity">
    <text evidence="1">Belongs to the WD repeat RAPTOR family.</text>
</comment>
<dbReference type="PRINTS" id="PR01547">
    <property type="entry name" value="YEAST176DUF"/>
</dbReference>
<dbReference type="GO" id="GO:0009267">
    <property type="term" value="P:cellular response to starvation"/>
    <property type="evidence" value="ECO:0007669"/>
    <property type="project" value="TreeGrafter"/>
</dbReference>
<dbReference type="GO" id="GO:0038202">
    <property type="term" value="P:TORC1 signaling"/>
    <property type="evidence" value="ECO:0007669"/>
    <property type="project" value="TreeGrafter"/>
</dbReference>
<evidence type="ECO:0000313" key="7">
    <source>
        <dbReference type="Proteomes" id="UP000472270"/>
    </source>
</evidence>
<organism evidence="6 7">
    <name type="scientific">Sinocyclocheilus rhinocerous</name>
    <dbReference type="NCBI Taxonomy" id="307959"/>
    <lineage>
        <taxon>Eukaryota</taxon>
        <taxon>Metazoa</taxon>
        <taxon>Chordata</taxon>
        <taxon>Craniata</taxon>
        <taxon>Vertebrata</taxon>
        <taxon>Euteleostomi</taxon>
        <taxon>Actinopterygii</taxon>
        <taxon>Neopterygii</taxon>
        <taxon>Teleostei</taxon>
        <taxon>Ostariophysi</taxon>
        <taxon>Cypriniformes</taxon>
        <taxon>Cyprinidae</taxon>
        <taxon>Cyprininae</taxon>
        <taxon>Sinocyclocheilus</taxon>
    </lineage>
</organism>
<dbReference type="SUPFAM" id="SSF50978">
    <property type="entry name" value="WD40 repeat-like"/>
    <property type="match status" value="1"/>
</dbReference>
<dbReference type="Pfam" id="PF00400">
    <property type="entry name" value="WD40"/>
    <property type="match status" value="1"/>
</dbReference>
<keyword evidence="2" id="KW-0853">WD repeat</keyword>
<evidence type="ECO:0000259" key="5">
    <source>
        <dbReference type="SMART" id="SM01302"/>
    </source>
</evidence>
<dbReference type="InterPro" id="IPR004083">
    <property type="entry name" value="Raptor"/>
</dbReference>
<dbReference type="AlphaFoldDB" id="A0A673LDR7"/>
<dbReference type="GO" id="GO:0030307">
    <property type="term" value="P:positive regulation of cell growth"/>
    <property type="evidence" value="ECO:0007669"/>
    <property type="project" value="TreeGrafter"/>
</dbReference>
<dbReference type="GO" id="GO:0005737">
    <property type="term" value="C:cytoplasm"/>
    <property type="evidence" value="ECO:0007669"/>
    <property type="project" value="TreeGrafter"/>
</dbReference>
<dbReference type="GO" id="GO:0030674">
    <property type="term" value="F:protein-macromolecule adaptor activity"/>
    <property type="evidence" value="ECO:0007669"/>
    <property type="project" value="TreeGrafter"/>
</dbReference>
<dbReference type="Gene3D" id="2.130.10.10">
    <property type="entry name" value="YVTN repeat-like/Quinoprotein amine dehydrogenase"/>
    <property type="match status" value="2"/>
</dbReference>
<feature type="compositionally biased region" description="Polar residues" evidence="4">
    <location>
        <begin position="704"/>
        <end position="718"/>
    </location>
</feature>
<dbReference type="Pfam" id="PF14538">
    <property type="entry name" value="Raptor_N"/>
    <property type="match status" value="1"/>
</dbReference>
<dbReference type="SMART" id="SM01302">
    <property type="entry name" value="Raptor_N"/>
    <property type="match status" value="1"/>
</dbReference>
<keyword evidence="3" id="KW-0677">Repeat</keyword>
<reference evidence="6" key="2">
    <citation type="submission" date="2025-09" db="UniProtKB">
        <authorList>
            <consortium name="Ensembl"/>
        </authorList>
    </citation>
    <scope>IDENTIFICATION</scope>
</reference>
<feature type="region of interest" description="Disordered" evidence="4">
    <location>
        <begin position="704"/>
        <end position="770"/>
    </location>
</feature>
<protein>
    <submittedName>
        <fullName evidence="6">Regulatory-associated protein of mTOR-like</fullName>
    </submittedName>
</protein>
<dbReference type="InterPro" id="IPR001680">
    <property type="entry name" value="WD40_rpt"/>
</dbReference>
<evidence type="ECO:0000256" key="4">
    <source>
        <dbReference type="SAM" id="MobiDB-lite"/>
    </source>
</evidence>
<dbReference type="GO" id="GO:0031931">
    <property type="term" value="C:TORC1 complex"/>
    <property type="evidence" value="ECO:0007669"/>
    <property type="project" value="InterPro"/>
</dbReference>
<evidence type="ECO:0000256" key="2">
    <source>
        <dbReference type="ARBA" id="ARBA00022574"/>
    </source>
</evidence>
<reference evidence="6" key="1">
    <citation type="submission" date="2025-08" db="UniProtKB">
        <authorList>
            <consortium name="Ensembl"/>
        </authorList>
    </citation>
    <scope>IDENTIFICATION</scope>
</reference>
<dbReference type="FunFam" id="2.130.10.10:FF:000137">
    <property type="entry name" value="Regulatory-associated protein of mTOR isoform 1"/>
    <property type="match status" value="1"/>
</dbReference>
<dbReference type="GO" id="GO:0071230">
    <property type="term" value="P:cellular response to amino acid stimulus"/>
    <property type="evidence" value="ECO:0007669"/>
    <property type="project" value="TreeGrafter"/>
</dbReference>
<proteinExistence type="inferred from homology"/>
<evidence type="ECO:0000313" key="6">
    <source>
        <dbReference type="Ensembl" id="ENSSRHP00000077147.1"/>
    </source>
</evidence>
<keyword evidence="7" id="KW-1185">Reference proteome</keyword>
<dbReference type="Proteomes" id="UP000472270">
    <property type="component" value="Unassembled WGS sequence"/>
</dbReference>
<name>A0A673LDR7_9TELE</name>
<dbReference type="FunFam" id="2.130.10.10:FF:000072">
    <property type="entry name" value="Regulatory-associated protein of MTOR, complex 1"/>
    <property type="match status" value="1"/>
</dbReference>
<dbReference type="SMART" id="SM00320">
    <property type="entry name" value="WD40"/>
    <property type="match status" value="7"/>
</dbReference>
<dbReference type="PANTHER" id="PTHR12848">
    <property type="entry name" value="REGULATORY-ASSOCIATED PROTEIN OF MTOR"/>
    <property type="match status" value="1"/>
</dbReference>
<dbReference type="SUPFAM" id="SSF48371">
    <property type="entry name" value="ARM repeat"/>
    <property type="match status" value="1"/>
</dbReference>
<dbReference type="InterPro" id="IPR029347">
    <property type="entry name" value="Raptor_N"/>
</dbReference>
<dbReference type="InterPro" id="IPR011989">
    <property type="entry name" value="ARM-like"/>
</dbReference>
<dbReference type="Ensembl" id="ENSSRHT00000079242.1">
    <property type="protein sequence ID" value="ENSSRHP00000077147.1"/>
    <property type="gene ID" value="ENSSRHG00000037962.1"/>
</dbReference>
<dbReference type="PANTHER" id="PTHR12848:SF16">
    <property type="entry name" value="REGULATORY-ASSOCIATED PROTEIN OF MTOR"/>
    <property type="match status" value="1"/>
</dbReference>
<accession>A0A673LDR7</accession>
<dbReference type="Gene3D" id="1.25.10.10">
    <property type="entry name" value="Leucine-rich Repeat Variant"/>
    <property type="match status" value="1"/>
</dbReference>
<dbReference type="InterPro" id="IPR016024">
    <property type="entry name" value="ARM-type_fold"/>
</dbReference>
<gene>
    <name evidence="6" type="primary">LOC107728013</name>
</gene>
<feature type="domain" description="Raptor N-terminal CASPase-like" evidence="5">
    <location>
        <begin position="5"/>
        <end position="145"/>
    </location>
</feature>
<evidence type="ECO:0000256" key="3">
    <source>
        <dbReference type="ARBA" id="ARBA00022737"/>
    </source>
</evidence>
<feature type="region of interest" description="Disordered" evidence="4">
    <location>
        <begin position="597"/>
        <end position="621"/>
    </location>
</feature>
<dbReference type="InterPro" id="IPR036322">
    <property type="entry name" value="WD40_repeat_dom_sf"/>
</dbReference>
<feature type="compositionally biased region" description="Low complexity" evidence="4">
    <location>
        <begin position="724"/>
        <end position="737"/>
    </location>
</feature>
<dbReference type="GO" id="GO:0010506">
    <property type="term" value="P:regulation of autophagy"/>
    <property type="evidence" value="ECO:0007669"/>
    <property type="project" value="TreeGrafter"/>
</dbReference>
<feature type="compositionally biased region" description="Low complexity" evidence="4">
    <location>
        <begin position="605"/>
        <end position="621"/>
    </location>
</feature>
<dbReference type="InterPro" id="IPR015943">
    <property type="entry name" value="WD40/YVTN_repeat-like_dom_sf"/>
</dbReference>
<evidence type="ECO:0000256" key="1">
    <source>
        <dbReference type="ARBA" id="ARBA00009257"/>
    </source>
</evidence>
<sequence length="1198" mass="134664">MDAELLHSPVVGLAEEEEVDMTDWNLPLAFMKKRHTEKIEGSKALAQSWRMKDRARYKQSLDPTVDEVKKLCTSLRRNAKEERVLFHYNGHGVPRPTVNGEIWVFNKNYTQYIPLSIYDLQTWMGSPSIFVYDCSNAGIIVKSFKQFALQREQELEVAAINPNHPLAQMPLPPSMKNCIQLAACEANELLPMNPDLPADLFTSCLTTPIKIALRWFCMQKSAKLVPGVTLDLIEKIPGRLNDRRTPLGELNWIFTAITDTIAWNVLPRDLFQKLFRQDLLVASLFRNFLLAERIMRSYNCTPVSSPRLPPTYMHAMWQAWDLAVDICLSQLPTIIEEGTAFRHSPFFAEQLTAFQVWLTMGVENRNPPEQLPIVLQVLLSQVHRLRALDLLGRFLDLGPWAVSLALSVGIFPYVLKLLQSSARELRPLLVFIWAKILAVDSSCQADLVKDNGHKYFLSVLADPYMPAEHRTMAVFILAVIVNNYNTGQKMLSHINLPRNLLQDSSIYIIRTELVIALSHLVEQYESNFCTVALQFMEEEKNYAVPSPANSTETGNVTLGRDSPAIPRLRSVNSYTNLRAATTARTLNKSLQNLNLNEEGGPAAFSPGNLSTSSSASSTLGSPDNDEYLLSFETIDKMRRVSSYSSLNSLIGVSFNSVYTQIWRVLLHLAADPFPDVSDLAMKVLNSIAYKATMNARTQRILDSGSLTQSAPASPTSKGTLIHQAGGSPPMPGASSSSLTNEVPKPPVREGPPSRLPYTPTLGGQAPHSQQFPRIRKMFDKGPDQTAEDGDEAAAHRSFISVSLQTGLCDWSAKYFAQPVMKIPEEHDLESQVRKEREWRFLRNARVRRKSQHITQRGVTRLDDQIFINRNPGVPSVVKFHPFNPCIAVADKDSICFWDWEKGERLDYFYNGNPRYTRITAMEYLNGHDCSLLLTASDDGALRIWKNFADQRNPEMVTAWQGLSDMLPTTRGLTRRVSIYLDRSKQGGAGMVVDWEQETGLLMTSGDVRVIRIWDTEREMKVQDIPTGADSCVTSLSCDPQRSLVAAGLGDGSVRVYDRRMGPNECRVMTYREHGAWVVKAHLQKEPEGHIISVSVNGDVRFFDPRTPESINILQTVKGLTALDIHPQANLFACGSMNQFIAVYNSNGDVISNIKYYDGFMGQRIGAISCLAFHPYWPHLAVGSNDYYMSIYSAEKRLR</sequence>